<accession>A0A942EBE6</accession>
<dbReference type="AlphaFoldDB" id="A0A942EBE6"/>
<proteinExistence type="predicted"/>
<dbReference type="GO" id="GO:0005829">
    <property type="term" value="C:cytosol"/>
    <property type="evidence" value="ECO:0007669"/>
    <property type="project" value="TreeGrafter"/>
</dbReference>
<dbReference type="Proteomes" id="UP000678281">
    <property type="component" value="Unassembled WGS sequence"/>
</dbReference>
<organism evidence="2 3">
    <name type="scientific">Devosia litorisediminis</name>
    <dbReference type="NCBI Taxonomy" id="2829817"/>
    <lineage>
        <taxon>Bacteria</taxon>
        <taxon>Pseudomonadati</taxon>
        <taxon>Pseudomonadota</taxon>
        <taxon>Alphaproteobacteria</taxon>
        <taxon>Hyphomicrobiales</taxon>
        <taxon>Devosiaceae</taxon>
        <taxon>Devosia</taxon>
    </lineage>
</organism>
<evidence type="ECO:0000259" key="1">
    <source>
        <dbReference type="Pfam" id="PF03358"/>
    </source>
</evidence>
<dbReference type="Pfam" id="PF03358">
    <property type="entry name" value="FMN_red"/>
    <property type="match status" value="1"/>
</dbReference>
<dbReference type="GO" id="GO:0010181">
    <property type="term" value="F:FMN binding"/>
    <property type="evidence" value="ECO:0007669"/>
    <property type="project" value="TreeGrafter"/>
</dbReference>
<dbReference type="InterPro" id="IPR050712">
    <property type="entry name" value="NAD(P)H-dep_reductase"/>
</dbReference>
<dbReference type="EMBL" id="JAGXTP010000001">
    <property type="protein sequence ID" value="MBS3848820.1"/>
    <property type="molecule type" value="Genomic_DNA"/>
</dbReference>
<keyword evidence="3" id="KW-1185">Reference proteome</keyword>
<dbReference type="PANTHER" id="PTHR30543:SF21">
    <property type="entry name" value="NAD(P)H-DEPENDENT FMN REDUCTASE LOT6"/>
    <property type="match status" value="1"/>
</dbReference>
<protein>
    <submittedName>
        <fullName evidence="2">NAD(P)H-dependent oxidoreductase</fullName>
    </submittedName>
</protein>
<comment type="caution">
    <text evidence="2">The sequence shown here is derived from an EMBL/GenBank/DDBJ whole genome shotgun (WGS) entry which is preliminary data.</text>
</comment>
<dbReference type="InterPro" id="IPR005025">
    <property type="entry name" value="FMN_Rdtase-like_dom"/>
</dbReference>
<name>A0A942EBE6_9HYPH</name>
<evidence type="ECO:0000313" key="3">
    <source>
        <dbReference type="Proteomes" id="UP000678281"/>
    </source>
</evidence>
<dbReference type="PANTHER" id="PTHR30543">
    <property type="entry name" value="CHROMATE REDUCTASE"/>
    <property type="match status" value="1"/>
</dbReference>
<dbReference type="GO" id="GO:0016491">
    <property type="term" value="F:oxidoreductase activity"/>
    <property type="evidence" value="ECO:0007669"/>
    <property type="project" value="InterPro"/>
</dbReference>
<sequence>MPTLGVLEGSLRKASLSRAVARSATDLAPEGLDVVLMPNPGTLPLFNQDVLDEGMPAAVSALADALAGIDALLIVTPEYNWSIPGGLKNAIDWVSRLKPNPLEGMPVAIWSVSPGILGGARVHESLRHVLHSQDMVIMAKPEVQVAGARSKVHVAAGTVTDQVTRDFLSAHLTRLNAIIQVATQKDAAIA</sequence>
<dbReference type="SUPFAM" id="SSF52218">
    <property type="entry name" value="Flavoproteins"/>
    <property type="match status" value="1"/>
</dbReference>
<reference evidence="2" key="1">
    <citation type="submission" date="2021-04" db="EMBL/GenBank/DDBJ databases">
        <title>Devosia litorisediminis sp. nov., isolated from a sand dune.</title>
        <authorList>
            <person name="Park S."/>
            <person name="Yoon J.-H."/>
        </authorList>
    </citation>
    <scope>NUCLEOTIDE SEQUENCE</scope>
    <source>
        <strain evidence="2">BSSL-BM10</strain>
    </source>
</reference>
<evidence type="ECO:0000313" key="2">
    <source>
        <dbReference type="EMBL" id="MBS3848820.1"/>
    </source>
</evidence>
<dbReference type="InterPro" id="IPR029039">
    <property type="entry name" value="Flavoprotein-like_sf"/>
</dbReference>
<feature type="domain" description="NADPH-dependent FMN reductase-like" evidence="1">
    <location>
        <begin position="4"/>
        <end position="147"/>
    </location>
</feature>
<dbReference type="RefSeq" id="WP_212658336.1">
    <property type="nucleotide sequence ID" value="NZ_JAGXTP010000001.1"/>
</dbReference>
<dbReference type="Gene3D" id="3.40.50.360">
    <property type="match status" value="1"/>
</dbReference>
<gene>
    <name evidence="2" type="ORF">KD146_08970</name>
</gene>